<name>A0A7W7NPN4_9SPHN</name>
<organism evidence="1 2">
    <name type="scientific">Sphingomonas kyeonggiensis</name>
    <dbReference type="NCBI Taxonomy" id="1268553"/>
    <lineage>
        <taxon>Bacteria</taxon>
        <taxon>Pseudomonadati</taxon>
        <taxon>Pseudomonadota</taxon>
        <taxon>Alphaproteobacteria</taxon>
        <taxon>Sphingomonadales</taxon>
        <taxon>Sphingomonadaceae</taxon>
        <taxon>Sphingomonas</taxon>
    </lineage>
</organism>
<evidence type="ECO:0000313" key="1">
    <source>
        <dbReference type="EMBL" id="MBB4837018.1"/>
    </source>
</evidence>
<sequence>MSLLSERVSVDSRYQRSARLDADVGVASMLAGYVLQPTVADALTTMAAALEGGGRAFTWTGPYGGGKSSAALLLAALISDAREHRKAAEAVVPASLAARVRAGFAMGAKRWRIVAITARRRSLREEIAEAAAHTLGWETNVAADAARDDGALLKALAGSAERGGVLLLLDELGKALEYAAATDGDIHLLQDLGEWAARSGGRGAIVGILHQSFDQYAGRAGRSARDEWAKVQGRFMDIAFVTAIDETVALIGRALTSTSADAEPMREVAEHVATAVVARRPGEPAALAQALLDAWPLHPVSTLLLGPISRQRFAQNERSVFGFLSSSEPGGFQEHCTRHHSGDAQDWYGPDKLWDYLALNFGVALSAGPDSRRYALALEAIDRAASRGGEVHARVTKVAAVLEFFRNGSGLAVADEFITEGLGDLRCDTVMRAIEDLCEWAVLIRQPRLGGYALFAGSDFDLDEALTRARDQVGSLGLAELPARVGLGQAAAKRHYFRTGALRTFSISIELVTEEDAAVEAVRDSVVASLAPAKGAGRLVLLVSDGAVTPAGMKRYATKLAKALGSVGAVAAIGVTGSVYHLREVAADLAAIERISRDNAQLEGDRLARREIAARRSALVDDAYREAMRAFESASWRLSVGPAAAISAMPLSLVASCLADAAFTATPVINSELLQRDRPSSNAMAALRDLGHAMAERADQPNLGIEGYPAERGLYMTLIEPFGLHKERAGRWQFCDPDPDLPAGTSLAPAWAVMSDAPELSLAELYDIWAAPPFGLKRGVMPVLAFAFLLARRSERAVYVDGIFQPEPDTVLFDRLLQDPAAIRVRRIDRSETDLAFMADLARGLGVAAKSSSLQIAAALFQRFTALSQFARRTGDVPPGVAAIRDAVLRANDPEDLLFETLPKVAAKRADTVLAALAASEQAYPALLDKLVETLAATLGTDREFSACAARADAVVGITGDLRFDAFATRVRAFADGGTGDMEGLASLLIHKPPRSWTDRERDQAMLELVRFGRSFREAEALASLHGRDSDMEAMALIVGMRGNPRVLRFELNQRERDEADKLADELLSLLSRPGSSSLSIAALARAADRLGAIEEHQPA</sequence>
<gene>
    <name evidence="1" type="ORF">HNP52_000069</name>
</gene>
<dbReference type="RefSeq" id="WP_184160880.1">
    <property type="nucleotide sequence ID" value="NZ_JACHLN010000001.1"/>
</dbReference>
<reference evidence="1 2" key="1">
    <citation type="submission" date="2020-08" db="EMBL/GenBank/DDBJ databases">
        <title>Functional genomics of gut bacteria from endangered species of beetles.</title>
        <authorList>
            <person name="Carlos-Shanley C."/>
        </authorList>
    </citation>
    <scope>NUCLEOTIDE SEQUENCE [LARGE SCALE GENOMIC DNA]</scope>
    <source>
        <strain evidence="1 2">S00224</strain>
    </source>
</reference>
<proteinExistence type="predicted"/>
<protein>
    <recommendedName>
        <fullName evidence="3">ATP-binding protein</fullName>
    </recommendedName>
</protein>
<comment type="caution">
    <text evidence="1">The sequence shown here is derived from an EMBL/GenBank/DDBJ whole genome shotgun (WGS) entry which is preliminary data.</text>
</comment>
<dbReference type="Proteomes" id="UP000575241">
    <property type="component" value="Unassembled WGS sequence"/>
</dbReference>
<keyword evidence="2" id="KW-1185">Reference proteome</keyword>
<accession>A0A7W7NPN4</accession>
<evidence type="ECO:0008006" key="3">
    <source>
        <dbReference type="Google" id="ProtNLM"/>
    </source>
</evidence>
<evidence type="ECO:0000313" key="2">
    <source>
        <dbReference type="Proteomes" id="UP000575241"/>
    </source>
</evidence>
<dbReference type="EMBL" id="JACHLN010000001">
    <property type="protein sequence ID" value="MBB4837018.1"/>
    <property type="molecule type" value="Genomic_DNA"/>
</dbReference>
<dbReference type="AlphaFoldDB" id="A0A7W7NPN4"/>